<dbReference type="InterPro" id="IPR048300">
    <property type="entry name" value="TACO1_YebC-like_2nd/3rd_dom"/>
</dbReference>
<dbReference type="HOGENOM" id="CLU_863192_0_0_1"/>
<reference evidence="3" key="4">
    <citation type="submission" date="2025-09" db="UniProtKB">
        <authorList>
            <consortium name="Ensembl"/>
        </authorList>
    </citation>
    <scope>IDENTIFICATION</scope>
</reference>
<proteinExistence type="inferred from homology"/>
<dbReference type="InterPro" id="IPR017856">
    <property type="entry name" value="Integrase-like_N"/>
</dbReference>
<reference evidence="3" key="2">
    <citation type="journal article" date="2008" name="Genome Biol.">
        <title>Improved genome assembly and evidence-based global gene model set for the chordate Ciona intestinalis: new insight into intron and operon populations.</title>
        <authorList>
            <person name="Satou Y."/>
            <person name="Mineta K."/>
            <person name="Ogasawara M."/>
            <person name="Sasakura Y."/>
            <person name="Shoguchi E."/>
            <person name="Ueno K."/>
            <person name="Yamada L."/>
            <person name="Matsumoto J."/>
            <person name="Wasserscheid J."/>
            <person name="Dewar K."/>
            <person name="Wiley G.B."/>
            <person name="Macmil S.L."/>
            <person name="Roe B.A."/>
            <person name="Zeller R.W."/>
            <person name="Hastings K.E."/>
            <person name="Lemaire P."/>
            <person name="Lindquist E."/>
            <person name="Endo T."/>
            <person name="Hotta K."/>
            <person name="Inaba K."/>
        </authorList>
    </citation>
    <scope>NUCLEOTIDE SEQUENCE [LARGE SCALE GENOMIC DNA]</scope>
    <source>
        <strain evidence="3">wild type</strain>
    </source>
</reference>
<evidence type="ECO:0000313" key="4">
    <source>
        <dbReference type="Proteomes" id="UP000008144"/>
    </source>
</evidence>
<name>H2XY39_CIOIN</name>
<dbReference type="InParanoid" id="H2XY39"/>
<dbReference type="AlphaFoldDB" id="H2XY39"/>
<dbReference type="Gene3D" id="1.10.10.200">
    <property type="match status" value="1"/>
</dbReference>
<feature type="domain" description="TACO1/YebC-like second and third" evidence="2">
    <location>
        <begin position="154"/>
        <end position="302"/>
    </location>
</feature>
<dbReference type="InterPro" id="IPR002876">
    <property type="entry name" value="Transcrip_reg_TACO1-like"/>
</dbReference>
<dbReference type="EMBL" id="EAAA01001699">
    <property type="status" value="NOT_ANNOTATED_CDS"/>
    <property type="molecule type" value="Genomic_DNA"/>
</dbReference>
<dbReference type="Proteomes" id="UP000008144">
    <property type="component" value="Chromosome 3"/>
</dbReference>
<dbReference type="PANTHER" id="PTHR12532:SF0">
    <property type="entry name" value="TRANSLATIONAL ACTIVATOR OF CYTOCHROME C OXIDASE 1"/>
    <property type="match status" value="1"/>
</dbReference>
<dbReference type="Gene3D" id="3.30.70.980">
    <property type="match status" value="2"/>
</dbReference>
<evidence type="ECO:0000256" key="1">
    <source>
        <dbReference type="ARBA" id="ARBA00008724"/>
    </source>
</evidence>
<dbReference type="InterPro" id="IPR029072">
    <property type="entry name" value="YebC-like"/>
</dbReference>
<organism evidence="3 4">
    <name type="scientific">Ciona intestinalis</name>
    <name type="common">Transparent sea squirt</name>
    <name type="synonym">Ascidia intestinalis</name>
    <dbReference type="NCBI Taxonomy" id="7719"/>
    <lineage>
        <taxon>Eukaryota</taxon>
        <taxon>Metazoa</taxon>
        <taxon>Chordata</taxon>
        <taxon>Tunicata</taxon>
        <taxon>Ascidiacea</taxon>
        <taxon>Phlebobranchia</taxon>
        <taxon>Cionidae</taxon>
        <taxon>Ciona</taxon>
    </lineage>
</organism>
<dbReference type="KEGG" id="cin:100179843"/>
<dbReference type="GeneID" id="100179843"/>
<dbReference type="Pfam" id="PF01709">
    <property type="entry name" value="Transcrip_reg"/>
    <property type="match status" value="1"/>
</dbReference>
<sequence>MLHLNILRTLCLKSTSLAHNSLVLPRLFSLCTTSSTLSRHSIQLKLNPYTVNNLNVRLSICDCYCIGSVLTLTRSYGIKLPNKQTPAQLKAANDKARLYHRNLGMVKRALKESGGYDLKVNTALARAVAQCKKDGMPATLVNRLLDRKKQDTSEFTLPVTGPNGCVVILQCYAKNIKVAVQQAKFCIRKSNFQGSINQESLITQNFERKGIILTSFPTSEDYKSEEEYTDLAIEVGAEDVSTVEDGKLRFTCSLSDWKMVEKELKDKNITVEYADVEYVPNFPVEVSEDQLEAYENLIQLTESVVDKTVGQVEFFNVTSNIETT</sequence>
<dbReference type="OrthoDB" id="2017544at2759"/>
<dbReference type="OMA" id="CIELDCD"/>
<dbReference type="RefSeq" id="XP_002127437.1">
    <property type="nucleotide sequence ID" value="XM_002127401.5"/>
</dbReference>
<dbReference type="GO" id="GO:0005739">
    <property type="term" value="C:mitochondrion"/>
    <property type="evidence" value="ECO:0000318"/>
    <property type="project" value="GO_Central"/>
</dbReference>
<evidence type="ECO:0000259" key="2">
    <source>
        <dbReference type="Pfam" id="PF01709"/>
    </source>
</evidence>
<dbReference type="PANTHER" id="PTHR12532">
    <property type="entry name" value="TRANSLATIONAL ACTIVATOR OF CYTOCHROME C OXIDASE 1"/>
    <property type="match status" value="1"/>
</dbReference>
<keyword evidence="4" id="KW-1185">Reference proteome</keyword>
<accession>A0A1W2WA79</accession>
<reference evidence="3" key="3">
    <citation type="submission" date="2025-08" db="UniProtKB">
        <authorList>
            <consortium name="Ensembl"/>
        </authorList>
    </citation>
    <scope>IDENTIFICATION</scope>
</reference>
<dbReference type="SUPFAM" id="SSF75625">
    <property type="entry name" value="YebC-like"/>
    <property type="match status" value="1"/>
</dbReference>
<evidence type="ECO:0000313" key="3">
    <source>
        <dbReference type="Ensembl" id="ENSCINP00000034573.1"/>
    </source>
</evidence>
<dbReference type="GeneTree" id="ENSGT00390000012820"/>
<protein>
    <submittedName>
        <fullName evidence="3">Probable transcriptional regulatory protein CBU_1566</fullName>
    </submittedName>
</protein>
<reference evidence="4" key="1">
    <citation type="journal article" date="2002" name="Science">
        <title>The draft genome of Ciona intestinalis: insights into chordate and vertebrate origins.</title>
        <authorList>
            <person name="Dehal P."/>
            <person name="Satou Y."/>
            <person name="Campbell R.K."/>
            <person name="Chapman J."/>
            <person name="Degnan B."/>
            <person name="De Tomaso A."/>
            <person name="Davidson B."/>
            <person name="Di Gregorio A."/>
            <person name="Gelpke M."/>
            <person name="Goodstein D.M."/>
            <person name="Harafuji N."/>
            <person name="Hastings K.E."/>
            <person name="Ho I."/>
            <person name="Hotta K."/>
            <person name="Huang W."/>
            <person name="Kawashima T."/>
            <person name="Lemaire P."/>
            <person name="Martinez D."/>
            <person name="Meinertzhagen I.A."/>
            <person name="Necula S."/>
            <person name="Nonaka M."/>
            <person name="Putnam N."/>
            <person name="Rash S."/>
            <person name="Saiga H."/>
            <person name="Satake M."/>
            <person name="Terry A."/>
            <person name="Yamada L."/>
            <person name="Wang H.G."/>
            <person name="Awazu S."/>
            <person name="Azumi K."/>
            <person name="Boore J."/>
            <person name="Branno M."/>
            <person name="Chin-Bow S."/>
            <person name="DeSantis R."/>
            <person name="Doyle S."/>
            <person name="Francino P."/>
            <person name="Keys D.N."/>
            <person name="Haga S."/>
            <person name="Hayashi H."/>
            <person name="Hino K."/>
            <person name="Imai K.S."/>
            <person name="Inaba K."/>
            <person name="Kano S."/>
            <person name="Kobayashi K."/>
            <person name="Kobayashi M."/>
            <person name="Lee B.I."/>
            <person name="Makabe K.W."/>
            <person name="Manohar C."/>
            <person name="Matassi G."/>
            <person name="Medina M."/>
            <person name="Mochizuki Y."/>
            <person name="Mount S."/>
            <person name="Morishita T."/>
            <person name="Miura S."/>
            <person name="Nakayama A."/>
            <person name="Nishizaka S."/>
            <person name="Nomoto H."/>
            <person name="Ohta F."/>
            <person name="Oishi K."/>
            <person name="Rigoutsos I."/>
            <person name="Sano M."/>
            <person name="Sasaki A."/>
            <person name="Sasakura Y."/>
            <person name="Shoguchi E."/>
            <person name="Shin-i T."/>
            <person name="Spagnuolo A."/>
            <person name="Stainier D."/>
            <person name="Suzuki M.M."/>
            <person name="Tassy O."/>
            <person name="Takatori N."/>
            <person name="Tokuoka M."/>
            <person name="Yagi K."/>
            <person name="Yoshizaki F."/>
            <person name="Wada S."/>
            <person name="Zhang C."/>
            <person name="Hyatt P.D."/>
            <person name="Larimer F."/>
            <person name="Detter C."/>
            <person name="Doggett N."/>
            <person name="Glavina T."/>
            <person name="Hawkins T."/>
            <person name="Richardson P."/>
            <person name="Lucas S."/>
            <person name="Kohara Y."/>
            <person name="Levine M."/>
            <person name="Satoh N."/>
            <person name="Rokhsar D.S."/>
        </authorList>
    </citation>
    <scope>NUCLEOTIDE SEQUENCE [LARGE SCALE GENOMIC DNA]</scope>
</reference>
<gene>
    <name evidence="3" type="primary">LOC100179843</name>
</gene>
<accession>H2XY39</accession>
<comment type="similarity">
    <text evidence="1">Belongs to the TACO1 family.</text>
</comment>
<dbReference type="InterPro" id="IPR026564">
    <property type="entry name" value="Transcrip_reg_TACO1-like_dom3"/>
</dbReference>
<dbReference type="FunFam" id="3.30.70.980:FF:000008">
    <property type="entry name" value="Translational activator of cytochrome c oxidase 1"/>
    <property type="match status" value="1"/>
</dbReference>
<dbReference type="FunCoup" id="H2XY39">
    <property type="interactions" value="93"/>
</dbReference>
<dbReference type="Ensembl" id="ENSCINT00000032517.1">
    <property type="protein sequence ID" value="ENSCINP00000034573.1"/>
    <property type="gene ID" value="ENSCING00000017912.1"/>
</dbReference>
<dbReference type="STRING" id="7719.ENSCINP00000034573"/>